<dbReference type="EC" id="4.2.99.18" evidence="2"/>
<dbReference type="Pfam" id="PF07934">
    <property type="entry name" value="OGG_N"/>
    <property type="match status" value="1"/>
</dbReference>
<dbReference type="SUPFAM" id="SSF48150">
    <property type="entry name" value="DNA-glycosylase"/>
    <property type="match status" value="1"/>
</dbReference>
<dbReference type="Proteomes" id="UP000694941">
    <property type="component" value="Unplaced"/>
</dbReference>
<evidence type="ECO:0000256" key="1">
    <source>
        <dbReference type="ARBA" id="ARBA00010679"/>
    </source>
</evidence>
<keyword evidence="6" id="KW-0456">Lyase</keyword>
<dbReference type="Pfam" id="PF00730">
    <property type="entry name" value="HhH-GPD"/>
    <property type="match status" value="1"/>
</dbReference>
<dbReference type="InterPro" id="IPR052054">
    <property type="entry name" value="Oxidative_DNA_repair_enzyme"/>
</dbReference>
<dbReference type="SUPFAM" id="SSF55945">
    <property type="entry name" value="TATA-box binding protein-like"/>
    <property type="match status" value="1"/>
</dbReference>
<evidence type="ECO:0000256" key="9">
    <source>
        <dbReference type="ARBA" id="ARBA00044632"/>
    </source>
</evidence>
<gene>
    <name evidence="12" type="primary">LOC106459816</name>
</gene>
<evidence type="ECO:0000259" key="10">
    <source>
        <dbReference type="SMART" id="SM00478"/>
    </source>
</evidence>
<dbReference type="InterPro" id="IPR023170">
    <property type="entry name" value="HhH_base_excis_C"/>
</dbReference>
<proteinExistence type="inferred from homology"/>
<comment type="catalytic activity">
    <reaction evidence="9">
        <text>2'-deoxyribonucleotide-(2'-deoxyribose 5'-phosphate)-2'-deoxyribonucleotide-DNA = a 3'-end 2'-deoxyribonucleotide-(2,3-dehydro-2,3-deoxyribose 5'-phosphate)-DNA + a 5'-end 5'-phospho-2'-deoxyribonucleoside-DNA + H(+)</text>
        <dbReference type="Rhea" id="RHEA:66592"/>
        <dbReference type="Rhea" id="RHEA-COMP:13180"/>
        <dbReference type="Rhea" id="RHEA-COMP:16897"/>
        <dbReference type="Rhea" id="RHEA-COMP:17067"/>
        <dbReference type="ChEBI" id="CHEBI:15378"/>
        <dbReference type="ChEBI" id="CHEBI:136412"/>
        <dbReference type="ChEBI" id="CHEBI:157695"/>
        <dbReference type="ChEBI" id="CHEBI:167181"/>
        <dbReference type="EC" id="4.2.99.18"/>
    </reaction>
</comment>
<evidence type="ECO:0000256" key="7">
    <source>
        <dbReference type="ARBA" id="ARBA00023268"/>
    </source>
</evidence>
<dbReference type="CDD" id="cd00056">
    <property type="entry name" value="ENDO3c"/>
    <property type="match status" value="1"/>
</dbReference>
<dbReference type="InterPro" id="IPR011257">
    <property type="entry name" value="DNA_glycosylase"/>
</dbReference>
<evidence type="ECO:0000256" key="3">
    <source>
        <dbReference type="ARBA" id="ARBA00022763"/>
    </source>
</evidence>
<evidence type="ECO:0000256" key="6">
    <source>
        <dbReference type="ARBA" id="ARBA00023239"/>
    </source>
</evidence>
<keyword evidence="8" id="KW-0326">Glycosidase</keyword>
<evidence type="ECO:0000313" key="12">
    <source>
        <dbReference type="RefSeq" id="XP_013774934.1"/>
    </source>
</evidence>
<dbReference type="Gene3D" id="1.10.1670.10">
    <property type="entry name" value="Helix-hairpin-Helix base-excision DNA repair enzymes (C-terminal)"/>
    <property type="match status" value="1"/>
</dbReference>
<dbReference type="Gene3D" id="1.10.340.30">
    <property type="entry name" value="Hypothetical protein, domain 2"/>
    <property type="match status" value="1"/>
</dbReference>
<keyword evidence="7" id="KW-0511">Multifunctional enzyme</keyword>
<evidence type="ECO:0000256" key="2">
    <source>
        <dbReference type="ARBA" id="ARBA00012720"/>
    </source>
</evidence>
<evidence type="ECO:0000256" key="4">
    <source>
        <dbReference type="ARBA" id="ARBA00022801"/>
    </source>
</evidence>
<accession>A0ABM1B4Z5</accession>
<feature type="domain" description="HhH-GPD" evidence="10">
    <location>
        <begin position="123"/>
        <end position="296"/>
    </location>
</feature>
<evidence type="ECO:0000256" key="8">
    <source>
        <dbReference type="ARBA" id="ARBA00023295"/>
    </source>
</evidence>
<keyword evidence="11" id="KW-1185">Reference proteome</keyword>
<organism evidence="11 12">
    <name type="scientific">Limulus polyphemus</name>
    <name type="common">Atlantic horseshoe crab</name>
    <dbReference type="NCBI Taxonomy" id="6850"/>
    <lineage>
        <taxon>Eukaryota</taxon>
        <taxon>Metazoa</taxon>
        <taxon>Ecdysozoa</taxon>
        <taxon>Arthropoda</taxon>
        <taxon>Chelicerata</taxon>
        <taxon>Merostomata</taxon>
        <taxon>Xiphosura</taxon>
        <taxon>Limulidae</taxon>
        <taxon>Limulus</taxon>
    </lineage>
</organism>
<keyword evidence="3" id="KW-0227">DNA damage</keyword>
<dbReference type="PANTHER" id="PTHR10242">
    <property type="entry name" value="8-OXOGUANINE DNA GLYCOSYLASE"/>
    <property type="match status" value="1"/>
</dbReference>
<dbReference type="GeneID" id="106459816"/>
<dbReference type="InterPro" id="IPR012904">
    <property type="entry name" value="OGG_N"/>
</dbReference>
<dbReference type="RefSeq" id="XP_013774934.1">
    <property type="nucleotide sequence ID" value="XM_013919480.2"/>
</dbReference>
<sequence>MAMVVITAPDSGTGIRGIDIIWILSVSFACATAKVLIHSSFSFFHHLSTNNPEKKLSTSVSENDQYNILHNILSDYFQLSINLDKLYNQWTTVDENFGKVAKHFPGVRILRQDPTENLVSFICSSNNNIARITSMVEKLCQKYGSKLLEVNGRMFYNFPSLEALAGETVEQELRKLGFGYRAKYISETAKHITLNLSPEWLESLRKVPYEEARTALMQLPGVGAKVADCVCLMSLDKPGAIPIDTHVWQITVRDYLHHLKATKSLTDKVYSQVGNFFRERFGEYAGWAHSVLFSADLKKFKEKKTSK</sequence>
<protein>
    <recommendedName>
        <fullName evidence="2">DNA-(apurinic or apyrimidinic site) lyase</fullName>
        <ecNumber evidence="2">4.2.99.18</ecNumber>
    </recommendedName>
</protein>
<reference evidence="12" key="1">
    <citation type="submission" date="2025-08" db="UniProtKB">
        <authorList>
            <consortium name="RefSeq"/>
        </authorList>
    </citation>
    <scope>IDENTIFICATION</scope>
    <source>
        <tissue evidence="12">Muscle</tissue>
    </source>
</reference>
<comment type="similarity">
    <text evidence="1">Belongs to the type-1 OGG1 family.</text>
</comment>
<dbReference type="InterPro" id="IPR003265">
    <property type="entry name" value="HhH-GPD_domain"/>
</dbReference>
<dbReference type="PANTHER" id="PTHR10242:SF2">
    <property type="entry name" value="N-GLYCOSYLASE_DNA LYASE"/>
    <property type="match status" value="1"/>
</dbReference>
<name>A0ABM1B4Z5_LIMPO</name>
<evidence type="ECO:0000313" key="11">
    <source>
        <dbReference type="Proteomes" id="UP000694941"/>
    </source>
</evidence>
<dbReference type="SMART" id="SM00478">
    <property type="entry name" value="ENDO3c"/>
    <property type="match status" value="1"/>
</dbReference>
<keyword evidence="4" id="KW-0378">Hydrolase</keyword>
<evidence type="ECO:0000256" key="5">
    <source>
        <dbReference type="ARBA" id="ARBA00023204"/>
    </source>
</evidence>
<keyword evidence="5" id="KW-0234">DNA repair</keyword>